<evidence type="ECO:0000313" key="1">
    <source>
        <dbReference type="EMBL" id="KAK4313308.1"/>
    </source>
</evidence>
<accession>A0AAE1U7G8</accession>
<dbReference type="AlphaFoldDB" id="A0AAE1U7G8"/>
<proteinExistence type="predicted"/>
<comment type="caution">
    <text evidence="1">The sequence shown here is derived from an EMBL/GenBank/DDBJ whole genome shotgun (WGS) entry which is preliminary data.</text>
</comment>
<protein>
    <submittedName>
        <fullName evidence="1">Uncharacterized protein</fullName>
    </submittedName>
</protein>
<dbReference type="EMBL" id="JAWZYT010001331">
    <property type="protein sequence ID" value="KAK4313308.1"/>
    <property type="molecule type" value="Genomic_DNA"/>
</dbReference>
<evidence type="ECO:0000313" key="2">
    <source>
        <dbReference type="Proteomes" id="UP001292094"/>
    </source>
</evidence>
<name>A0AAE1U7G8_9EUCA</name>
<keyword evidence="2" id="KW-1185">Reference proteome</keyword>
<organism evidence="1 2">
    <name type="scientific">Petrolisthes manimaculis</name>
    <dbReference type="NCBI Taxonomy" id="1843537"/>
    <lineage>
        <taxon>Eukaryota</taxon>
        <taxon>Metazoa</taxon>
        <taxon>Ecdysozoa</taxon>
        <taxon>Arthropoda</taxon>
        <taxon>Crustacea</taxon>
        <taxon>Multicrustacea</taxon>
        <taxon>Malacostraca</taxon>
        <taxon>Eumalacostraca</taxon>
        <taxon>Eucarida</taxon>
        <taxon>Decapoda</taxon>
        <taxon>Pleocyemata</taxon>
        <taxon>Anomura</taxon>
        <taxon>Galatheoidea</taxon>
        <taxon>Porcellanidae</taxon>
        <taxon>Petrolisthes</taxon>
    </lineage>
</organism>
<dbReference type="Proteomes" id="UP001292094">
    <property type="component" value="Unassembled WGS sequence"/>
</dbReference>
<sequence>MVDGSFIISPRLHSLATPLNVYAIVTGKQMREEATLLAVSMDEWHMYSPSPSVTTQAPPTSLRLAFKDGFEGERRGRWRRR</sequence>
<gene>
    <name evidence="1" type="ORF">Pmani_015339</name>
</gene>
<reference evidence="1" key="1">
    <citation type="submission" date="2023-11" db="EMBL/GenBank/DDBJ databases">
        <title>Genome assemblies of two species of porcelain crab, Petrolisthes cinctipes and Petrolisthes manimaculis (Anomura: Porcellanidae).</title>
        <authorList>
            <person name="Angst P."/>
        </authorList>
    </citation>
    <scope>NUCLEOTIDE SEQUENCE</scope>
    <source>
        <strain evidence="1">PB745_02</strain>
        <tissue evidence="1">Gill</tissue>
    </source>
</reference>